<sequence length="140" mass="15640">MDEESRTATGRLQGMPAHLELTDERLVVRIGDEAVPRHDVPFHQITEVEDVVGLWTGYLTVHMGEAKLIFARVPKAEVKPMARTLRRLVAQAGPAPDEAPVAGHSPTPLEELERLGRLRDAGMLTPQEFDEAKRKFLDKL</sequence>
<organism evidence="2 3">
    <name type="scientific">Nocardioides conyzicola</name>
    <dbReference type="NCBI Taxonomy" id="1651781"/>
    <lineage>
        <taxon>Bacteria</taxon>
        <taxon>Bacillati</taxon>
        <taxon>Actinomycetota</taxon>
        <taxon>Actinomycetes</taxon>
        <taxon>Propionibacteriales</taxon>
        <taxon>Nocardioidaceae</taxon>
        <taxon>Nocardioides</taxon>
    </lineage>
</organism>
<keyword evidence="3" id="KW-1185">Reference proteome</keyword>
<dbReference type="Proteomes" id="UP001499974">
    <property type="component" value="Unassembled WGS sequence"/>
</dbReference>
<comment type="caution">
    <text evidence="2">The sequence shown here is derived from an EMBL/GenBank/DDBJ whole genome shotgun (WGS) entry which is preliminary data.</text>
</comment>
<evidence type="ECO:0000259" key="1">
    <source>
        <dbReference type="Pfam" id="PF09851"/>
    </source>
</evidence>
<proteinExistence type="predicted"/>
<dbReference type="Pfam" id="PF09851">
    <property type="entry name" value="SHOCT"/>
    <property type="match status" value="1"/>
</dbReference>
<protein>
    <recommendedName>
        <fullName evidence="1">SHOCT domain-containing protein</fullName>
    </recommendedName>
</protein>
<dbReference type="InterPro" id="IPR018649">
    <property type="entry name" value="SHOCT"/>
</dbReference>
<dbReference type="RefSeq" id="WP_345520458.1">
    <property type="nucleotide sequence ID" value="NZ_BAABKM010000002.1"/>
</dbReference>
<feature type="domain" description="SHOCT" evidence="1">
    <location>
        <begin position="110"/>
        <end position="136"/>
    </location>
</feature>
<reference evidence="3" key="1">
    <citation type="journal article" date="2019" name="Int. J. Syst. Evol. Microbiol.">
        <title>The Global Catalogue of Microorganisms (GCM) 10K type strain sequencing project: providing services to taxonomists for standard genome sequencing and annotation.</title>
        <authorList>
            <consortium name="The Broad Institute Genomics Platform"/>
            <consortium name="The Broad Institute Genome Sequencing Center for Infectious Disease"/>
            <person name="Wu L."/>
            <person name="Ma J."/>
        </authorList>
    </citation>
    <scope>NUCLEOTIDE SEQUENCE [LARGE SCALE GENOMIC DNA]</scope>
    <source>
        <strain evidence="3">JCM 18531</strain>
    </source>
</reference>
<accession>A0ABP8X0C6</accession>
<evidence type="ECO:0000313" key="2">
    <source>
        <dbReference type="EMBL" id="GAA4698492.1"/>
    </source>
</evidence>
<evidence type="ECO:0000313" key="3">
    <source>
        <dbReference type="Proteomes" id="UP001499974"/>
    </source>
</evidence>
<dbReference type="EMBL" id="BAABKM010000002">
    <property type="protein sequence ID" value="GAA4698492.1"/>
    <property type="molecule type" value="Genomic_DNA"/>
</dbReference>
<gene>
    <name evidence="2" type="ORF">GCM10023349_13310</name>
</gene>
<name>A0ABP8X0C6_9ACTN</name>